<dbReference type="AlphaFoldDB" id="A0A2S2QHG0"/>
<organism evidence="1">
    <name type="scientific">Sipha flava</name>
    <name type="common">yellow sugarcane aphid</name>
    <dbReference type="NCBI Taxonomy" id="143950"/>
    <lineage>
        <taxon>Eukaryota</taxon>
        <taxon>Metazoa</taxon>
        <taxon>Ecdysozoa</taxon>
        <taxon>Arthropoda</taxon>
        <taxon>Hexapoda</taxon>
        <taxon>Insecta</taxon>
        <taxon>Pterygota</taxon>
        <taxon>Neoptera</taxon>
        <taxon>Paraneoptera</taxon>
        <taxon>Hemiptera</taxon>
        <taxon>Sternorrhyncha</taxon>
        <taxon>Aphidomorpha</taxon>
        <taxon>Aphidoidea</taxon>
        <taxon>Aphididae</taxon>
        <taxon>Sipha</taxon>
    </lineage>
</organism>
<evidence type="ECO:0000313" key="1">
    <source>
        <dbReference type="EMBL" id="MBY77167.1"/>
    </source>
</evidence>
<accession>A0A2S2QHG0</accession>
<proteinExistence type="predicted"/>
<gene>
    <name evidence="1" type="ORF">g.457</name>
</gene>
<sequence length="133" mass="14914">MHGALRLCNTIVAACSTWTTMIRFGAHRAHTLQGFARVNWTVAAADAFACYSRALNASSPPTSRRRPGQHFRVILRVQLTAKMRVTHKIIVKSHSICVCVCVCVSDDFYVITEEYEIPTSTQCDNIDLDLTRK</sequence>
<reference evidence="1" key="1">
    <citation type="submission" date="2018-04" db="EMBL/GenBank/DDBJ databases">
        <title>Transcriptome assembly of Sipha flava.</title>
        <authorList>
            <person name="Scully E.D."/>
            <person name="Geib S.M."/>
            <person name="Palmer N.A."/>
            <person name="Koch K."/>
            <person name="Bradshaw J."/>
            <person name="Heng-Moss T."/>
            <person name="Sarath G."/>
        </authorList>
    </citation>
    <scope>NUCLEOTIDE SEQUENCE</scope>
</reference>
<name>A0A2S2QHG0_9HEMI</name>
<dbReference type="EMBL" id="GGMS01007964">
    <property type="protein sequence ID" value="MBY77167.1"/>
    <property type="molecule type" value="Transcribed_RNA"/>
</dbReference>
<protein>
    <submittedName>
        <fullName evidence="1">Uncharacterized protein</fullName>
    </submittedName>
</protein>